<keyword evidence="8" id="KW-0694">RNA-binding</keyword>
<dbReference type="SUPFAM" id="SSF56091">
    <property type="entry name" value="DNA ligase/mRNA capping enzyme, catalytic domain"/>
    <property type="match status" value="1"/>
</dbReference>
<dbReference type="InterPro" id="IPR039753">
    <property type="entry name" value="RG7MT1"/>
</dbReference>
<evidence type="ECO:0000256" key="4">
    <source>
        <dbReference type="ARBA" id="ARBA00022679"/>
    </source>
</evidence>
<name>A0A6C0H7I9_9ZZZZ</name>
<evidence type="ECO:0000259" key="11">
    <source>
        <dbReference type="PROSITE" id="PS51562"/>
    </source>
</evidence>
<dbReference type="GO" id="GO:0005634">
    <property type="term" value="C:nucleus"/>
    <property type="evidence" value="ECO:0007669"/>
    <property type="project" value="TreeGrafter"/>
</dbReference>
<feature type="domain" description="MRNA cap 0 methyltransferase" evidence="11">
    <location>
        <begin position="697"/>
        <end position="1015"/>
    </location>
</feature>
<dbReference type="InterPro" id="IPR029063">
    <property type="entry name" value="SAM-dependent_MTases_sf"/>
</dbReference>
<dbReference type="Gene3D" id="2.40.50.140">
    <property type="entry name" value="Nucleic acid-binding proteins"/>
    <property type="match status" value="1"/>
</dbReference>
<evidence type="ECO:0000256" key="8">
    <source>
        <dbReference type="ARBA" id="ARBA00022884"/>
    </source>
</evidence>
<dbReference type="Pfam" id="PF03291">
    <property type="entry name" value="mRNA_G-N7_MeTrfase"/>
    <property type="match status" value="1"/>
</dbReference>
<dbReference type="PANTHER" id="PTHR12189">
    <property type="entry name" value="MRNA GUANINE-7- METHYLTRANSFERASE"/>
    <property type="match status" value="1"/>
</dbReference>
<dbReference type="PANTHER" id="PTHR12189:SF2">
    <property type="entry name" value="MRNA CAP GUANINE-N7 METHYLTRANSFERASE"/>
    <property type="match status" value="1"/>
</dbReference>
<dbReference type="InterPro" id="IPR037009">
    <property type="entry name" value="mRNA_triPase_Cet1_sf"/>
</dbReference>
<evidence type="ECO:0000256" key="5">
    <source>
        <dbReference type="ARBA" id="ARBA00022691"/>
    </source>
</evidence>
<keyword evidence="2" id="KW-0489">Methyltransferase</keyword>
<dbReference type="AlphaFoldDB" id="A0A6C0H7I9"/>
<evidence type="ECO:0000256" key="3">
    <source>
        <dbReference type="ARBA" id="ARBA00022664"/>
    </source>
</evidence>
<keyword evidence="4" id="KW-0808">Transferase</keyword>
<dbReference type="GO" id="GO:0004482">
    <property type="term" value="F:mRNA 5'-cap (guanine-N7-)-methyltransferase activity"/>
    <property type="evidence" value="ECO:0007669"/>
    <property type="project" value="InterPro"/>
</dbReference>
<reference evidence="12" key="1">
    <citation type="journal article" date="2020" name="Nature">
        <title>Giant virus diversity and host interactions through global metagenomics.</title>
        <authorList>
            <person name="Schulz F."/>
            <person name="Roux S."/>
            <person name="Paez-Espino D."/>
            <person name="Jungbluth S."/>
            <person name="Walsh D.A."/>
            <person name="Denef V.J."/>
            <person name="McMahon K.D."/>
            <person name="Konstantinidis K.T."/>
            <person name="Eloe-Fadrosh E.A."/>
            <person name="Kyrpides N.C."/>
            <person name="Woyke T."/>
        </authorList>
    </citation>
    <scope>NUCLEOTIDE SEQUENCE</scope>
    <source>
        <strain evidence="12">GVMAG-M-3300023179-82</strain>
    </source>
</reference>
<evidence type="ECO:0000256" key="7">
    <source>
        <dbReference type="ARBA" id="ARBA00022801"/>
    </source>
</evidence>
<dbReference type="UniPathway" id="UPA00922"/>
<evidence type="ECO:0000256" key="10">
    <source>
        <dbReference type="ARBA" id="ARBA00047740"/>
    </source>
</evidence>
<protein>
    <recommendedName>
        <fullName evidence="11">mRNA cap 0 methyltransferase domain-containing protein</fullName>
    </recommendedName>
</protein>
<dbReference type="Gene3D" id="3.20.100.10">
    <property type="entry name" value="mRNA triphosphatase Cet1-like"/>
    <property type="match status" value="1"/>
</dbReference>
<evidence type="ECO:0000256" key="6">
    <source>
        <dbReference type="ARBA" id="ARBA00022741"/>
    </source>
</evidence>
<dbReference type="GO" id="GO:0004651">
    <property type="term" value="F:polynucleotide 5'-phosphatase activity"/>
    <property type="evidence" value="ECO:0007669"/>
    <property type="project" value="InterPro"/>
</dbReference>
<organism evidence="12">
    <name type="scientific">viral metagenome</name>
    <dbReference type="NCBI Taxonomy" id="1070528"/>
    <lineage>
        <taxon>unclassified sequences</taxon>
        <taxon>metagenomes</taxon>
        <taxon>organismal metagenomes</taxon>
    </lineage>
</organism>
<proteinExistence type="predicted"/>
<sequence>MLTDKIVSKIKSLFIKTFEHDNYEFEIMFNNYHLNNKLSFVNFIDVLNFIKYRSQEKSMKLINEITLDISYNYNDNNVYRISIKGLDKINNILNSVYQRKNHIIFSLLCNNYNNDKDIIFINKKKEFKNILDIDEYNIRVRLSTEEPIDNKTLLLLGSNIQHIDANKIFFRFKNRISLIIFDNDKLGTLRLDLTFIKSSNMPDKLQDNYTEYEIELEYVPNKSIKPSEYDKILNIINHEIYIIKQILENSNIIITQEESNNILKAYKKLLFNSDNEPITNLYTMNETSTEIQYLIEKIPNKYSVTDKADGKKYQLFIFNNTIYLISYNLVVKKTKYTIENLNNSLFEGEFIHITNKNVYLFMCFDCLYYNGENIRNKILLKDRIEYIYSFLNELKITHYKVKSFIDKYDIDKQELHYKDEINKFYDTLNEIINKHKNNDIIFYTKYFIFPTGAHSCEVYLFSYIILNGCLTGKFKSPYYLDGIIYTGIEQKYTKDKKEQKHIIYKYKPPNDNSIDVYLIFQKNLETNELLEVYDNSINGYNNNTLFRIANFYVGDSISNKEVPVLFMKEANNHEAFLLLEDGEVKDLQGKIVLSNTVVEIIYTNDLSIPHQYRWKILRTRWDKTESVLRDKKRYGNFKDHAIRIWKSIRESVTIDEIKKLSHPDTYYQQQQLLISNIDNKIISTEKSQDKYFQKITTLGQVIRNFHNWIKSIIYYSYFSSDNNQRKSLLDIGCGRGSDLMKMYHVRLKEYIGIDNDYEALFNPIDSAKTRYTTYLKKYPDFIKSVNFILMNSKAPYDSKIQESIIPNMTIDNKKLIDKFFTKNKKFDIINFGFSLHYFFDSTDSINNILNIIDTYLNNDGYVTCTLIDPLQLMKLLNGNENYTSMYTDEEGKRQKFFEIIKKFNGELQNISGQAIDVYMGWISNEGTYLTEYLVVPQYLINLMEQINCELVDTDLFVNLYNINKEWFTKVIETEENEKNKQVYKKFGQIYGDLKGADKGSIIWNELFRFYVFKKIDS</sequence>
<comment type="catalytic activity">
    <reaction evidence="10">
        <text>a 5'-end triphospho-ribonucleoside in mRNA + H2O = a 5'-end diphospho-ribonucleoside in mRNA + phosphate + H(+)</text>
        <dbReference type="Rhea" id="RHEA:67004"/>
        <dbReference type="Rhea" id="RHEA-COMP:17164"/>
        <dbReference type="Rhea" id="RHEA-COMP:17165"/>
        <dbReference type="ChEBI" id="CHEBI:15377"/>
        <dbReference type="ChEBI" id="CHEBI:15378"/>
        <dbReference type="ChEBI" id="CHEBI:43474"/>
        <dbReference type="ChEBI" id="CHEBI:167616"/>
        <dbReference type="ChEBI" id="CHEBI:167618"/>
        <dbReference type="EC" id="3.6.1.74"/>
    </reaction>
    <physiologicalReaction direction="left-to-right" evidence="10">
        <dbReference type="Rhea" id="RHEA:67005"/>
    </physiologicalReaction>
</comment>
<keyword evidence="7" id="KW-0378">Hydrolase</keyword>
<dbReference type="GO" id="GO:0005525">
    <property type="term" value="F:GTP binding"/>
    <property type="evidence" value="ECO:0007669"/>
    <property type="project" value="UniProtKB-KW"/>
</dbReference>
<dbReference type="InterPro" id="IPR012340">
    <property type="entry name" value="NA-bd_OB-fold"/>
</dbReference>
<dbReference type="InterPro" id="IPR033469">
    <property type="entry name" value="CYTH-like_dom_sf"/>
</dbReference>
<dbReference type="PROSITE" id="PS51562">
    <property type="entry name" value="RNA_CAP0_MT"/>
    <property type="match status" value="1"/>
</dbReference>
<keyword evidence="6" id="KW-0547">Nucleotide-binding</keyword>
<dbReference type="SUPFAM" id="SSF53335">
    <property type="entry name" value="S-adenosyl-L-methionine-dependent methyltransferases"/>
    <property type="match status" value="1"/>
</dbReference>
<keyword evidence="5" id="KW-0949">S-adenosyl-L-methionine</keyword>
<dbReference type="Gene3D" id="3.30.470.30">
    <property type="entry name" value="DNA ligase/mRNA capping enzyme"/>
    <property type="match status" value="1"/>
</dbReference>
<evidence type="ECO:0000256" key="1">
    <source>
        <dbReference type="ARBA" id="ARBA00005129"/>
    </source>
</evidence>
<comment type="pathway">
    <text evidence="1">mRNA processing; mRNA capping.</text>
</comment>
<dbReference type="EMBL" id="MN739896">
    <property type="protein sequence ID" value="QHT76474.1"/>
    <property type="molecule type" value="Genomic_DNA"/>
</dbReference>
<evidence type="ECO:0000256" key="2">
    <source>
        <dbReference type="ARBA" id="ARBA00022603"/>
    </source>
</evidence>
<keyword evidence="3" id="KW-0507">mRNA processing</keyword>
<dbReference type="GO" id="GO:0140818">
    <property type="term" value="F:mRNA 5'-triphosphate monophosphatase activity"/>
    <property type="evidence" value="ECO:0007669"/>
    <property type="project" value="UniProtKB-EC"/>
</dbReference>
<evidence type="ECO:0000256" key="9">
    <source>
        <dbReference type="ARBA" id="ARBA00023134"/>
    </source>
</evidence>
<dbReference type="InterPro" id="IPR004971">
    <property type="entry name" value="mRNA_G-N7_MeTrfase_dom"/>
</dbReference>
<dbReference type="Gene3D" id="3.40.50.150">
    <property type="entry name" value="Vaccinia Virus protein VP39"/>
    <property type="match status" value="1"/>
</dbReference>
<dbReference type="SUPFAM" id="SSF55154">
    <property type="entry name" value="CYTH-like phosphatases"/>
    <property type="match status" value="1"/>
</dbReference>
<dbReference type="GO" id="GO:0003723">
    <property type="term" value="F:RNA binding"/>
    <property type="evidence" value="ECO:0007669"/>
    <property type="project" value="UniProtKB-KW"/>
</dbReference>
<evidence type="ECO:0000313" key="12">
    <source>
        <dbReference type="EMBL" id="QHT76474.1"/>
    </source>
</evidence>
<accession>A0A6C0H7I9</accession>
<keyword evidence="9" id="KW-0342">GTP-binding</keyword>